<evidence type="ECO:0000313" key="3">
    <source>
        <dbReference type="Proteomes" id="UP000000463"/>
    </source>
</evidence>
<keyword evidence="1" id="KW-0472">Membrane</keyword>
<feature type="transmembrane region" description="Helical" evidence="1">
    <location>
        <begin position="46"/>
        <end position="67"/>
    </location>
</feature>
<dbReference type="RefSeq" id="YP_006988404.1">
    <property type="nucleotide sequence ID" value="NC_019406.1"/>
</dbReference>
<dbReference type="Proteomes" id="UP000000463">
    <property type="component" value="Segment"/>
</dbReference>
<evidence type="ECO:0000256" key="1">
    <source>
        <dbReference type="SAM" id="Phobius"/>
    </source>
</evidence>
<accession>K4JUM0</accession>
<gene>
    <name evidence="2" type="ORF">CcrColossus_gp170</name>
</gene>
<reference evidence="2 3" key="1">
    <citation type="journal article" date="2012" name="BMC Genomics">
        <title>The Caulobacter crescentus phage phiCbK: genomics of a canonical phage.</title>
        <authorList>
            <person name="Gill J.J."/>
            <person name="Berry J.D."/>
            <person name="Russell W.K."/>
            <person name="Lessor L."/>
            <person name="Escobar Garcia D.A."/>
            <person name="Hernandez D."/>
            <person name="Kane A."/>
            <person name="Keene J."/>
            <person name="Maddox M."/>
            <person name="Martin R."/>
            <person name="Mohan S."/>
            <person name="Thorn A.M."/>
            <person name="Russell D.H."/>
            <person name="Young R."/>
        </authorList>
    </citation>
    <scope>NUCLEOTIDE SEQUENCE [LARGE SCALE GENOMIC DNA]</scope>
</reference>
<dbReference type="EMBL" id="JX100810">
    <property type="protein sequence ID" value="AFU88040.1"/>
    <property type="molecule type" value="Genomic_DNA"/>
</dbReference>
<keyword evidence="3" id="KW-1185">Reference proteome</keyword>
<evidence type="ECO:0000313" key="2">
    <source>
        <dbReference type="EMBL" id="AFU88040.1"/>
    </source>
</evidence>
<keyword evidence="1" id="KW-1133">Transmembrane helix</keyword>
<name>K4JUM0_9CAUD</name>
<feature type="transmembrane region" description="Helical" evidence="1">
    <location>
        <begin position="12"/>
        <end position="34"/>
    </location>
</feature>
<sequence>MPFWAANLNGAVFVVLGILAFFSLVASVIMSLLGKAFGGNTGSDAVATRCAYAICIASIFSFIYLLYHPTVLYDTLRAFPRPPAVEITR</sequence>
<dbReference type="KEGG" id="vg:13995098"/>
<dbReference type="GeneID" id="13995098"/>
<organism evidence="2 3">
    <name type="scientific">Caulobacter phage CcrColossus</name>
    <dbReference type="NCBI Taxonomy" id="1211640"/>
    <lineage>
        <taxon>Viruses</taxon>
        <taxon>Duplodnaviria</taxon>
        <taxon>Heunggongvirae</taxon>
        <taxon>Uroviricota</taxon>
        <taxon>Caudoviricetes</taxon>
        <taxon>Jeanschmidtviridae</taxon>
        <taxon>Colossusvirus</taxon>
        <taxon>Colossusvirus colossus</taxon>
    </lineage>
</organism>
<protein>
    <submittedName>
        <fullName evidence="2">Uncharacterized protein</fullName>
    </submittedName>
</protein>
<proteinExistence type="predicted"/>
<keyword evidence="1" id="KW-0812">Transmembrane</keyword>